<protein>
    <submittedName>
        <fullName evidence="3">Carboxymethylenebutenolidase</fullName>
    </submittedName>
</protein>
<dbReference type="InterPro" id="IPR051049">
    <property type="entry name" value="Dienelactone_hydrolase-like"/>
</dbReference>
<dbReference type="InterPro" id="IPR002925">
    <property type="entry name" value="Dienelactn_hydro"/>
</dbReference>
<name>A0A356LCK1_9BURK</name>
<organism evidence="3 4">
    <name type="scientific">Advenella kashmirensis</name>
    <dbReference type="NCBI Taxonomy" id="310575"/>
    <lineage>
        <taxon>Bacteria</taxon>
        <taxon>Pseudomonadati</taxon>
        <taxon>Pseudomonadota</taxon>
        <taxon>Betaproteobacteria</taxon>
        <taxon>Burkholderiales</taxon>
        <taxon>Alcaligenaceae</taxon>
    </lineage>
</organism>
<dbReference type="Proteomes" id="UP000264036">
    <property type="component" value="Unassembled WGS sequence"/>
</dbReference>
<dbReference type="PROSITE" id="PS51318">
    <property type="entry name" value="TAT"/>
    <property type="match status" value="1"/>
</dbReference>
<dbReference type="InterPro" id="IPR057802">
    <property type="entry name" value="YqhI_dom"/>
</dbReference>
<evidence type="ECO:0000259" key="1">
    <source>
        <dbReference type="Pfam" id="PF01738"/>
    </source>
</evidence>
<comment type="caution">
    <text evidence="3">The sequence shown here is derived from an EMBL/GenBank/DDBJ whole genome shotgun (WGS) entry which is preliminary data.</text>
</comment>
<dbReference type="Pfam" id="PF01738">
    <property type="entry name" value="DLH"/>
    <property type="match status" value="1"/>
</dbReference>
<dbReference type="GO" id="GO:0016787">
    <property type="term" value="F:hydrolase activity"/>
    <property type="evidence" value="ECO:0007669"/>
    <property type="project" value="InterPro"/>
</dbReference>
<dbReference type="InterPro" id="IPR029058">
    <property type="entry name" value="AB_hydrolase_fold"/>
</dbReference>
<proteinExistence type="predicted"/>
<gene>
    <name evidence="3" type="ORF">DD666_04875</name>
</gene>
<feature type="domain" description="YqhI" evidence="2">
    <location>
        <begin position="1"/>
        <end position="35"/>
    </location>
</feature>
<feature type="domain" description="Dienelactone hydrolase" evidence="1">
    <location>
        <begin position="84"/>
        <end position="292"/>
    </location>
</feature>
<evidence type="ECO:0000259" key="2">
    <source>
        <dbReference type="Pfam" id="PF23678"/>
    </source>
</evidence>
<sequence length="296" mass="32071">MNRKNASDFHPDVLKLFDAYVHGGISRRQFLDRSARYAVGGVTASAILSSLAPNFAWAQQIAPDDKRIKAGYVDYPSPQGNGTMKGYLAQPADAKDKLPGVVVIHENRGLNPYIEDVARRLAVENYVAFAPDALTPAGGYPGDEDKARELFAKLDPAKRTEDMVAAAQFLKGHEAVNGKIGAVGFCYGGGVVNMLAVRMPDLAAAVPFYGGQPAAADVPKINAPLLIHYAGIDERINAGWPDYEAALKANNKKYEMHMYDGANHGFHNDTTPRYDEAAAKLAWSRTLEFFKSNLGG</sequence>
<dbReference type="Gene3D" id="3.40.50.1820">
    <property type="entry name" value="alpha/beta hydrolase"/>
    <property type="match status" value="1"/>
</dbReference>
<reference evidence="3 4" key="1">
    <citation type="journal article" date="2018" name="Nat. Biotechnol.">
        <title>A standardized bacterial taxonomy based on genome phylogeny substantially revises the tree of life.</title>
        <authorList>
            <person name="Parks D.H."/>
            <person name="Chuvochina M."/>
            <person name="Waite D.W."/>
            <person name="Rinke C."/>
            <person name="Skarshewski A."/>
            <person name="Chaumeil P.A."/>
            <person name="Hugenholtz P."/>
        </authorList>
    </citation>
    <scope>NUCLEOTIDE SEQUENCE [LARGE SCALE GENOMIC DNA]</scope>
    <source>
        <strain evidence="3">UBA10707</strain>
    </source>
</reference>
<dbReference type="SUPFAM" id="SSF53474">
    <property type="entry name" value="alpha/beta-Hydrolases"/>
    <property type="match status" value="1"/>
</dbReference>
<dbReference type="PANTHER" id="PTHR46623:SF6">
    <property type="entry name" value="ALPHA_BETA-HYDROLASES SUPERFAMILY PROTEIN"/>
    <property type="match status" value="1"/>
</dbReference>
<accession>A0A356LCK1</accession>
<evidence type="ECO:0000313" key="3">
    <source>
        <dbReference type="EMBL" id="HBP28730.1"/>
    </source>
</evidence>
<evidence type="ECO:0000313" key="4">
    <source>
        <dbReference type="Proteomes" id="UP000264036"/>
    </source>
</evidence>
<dbReference type="EMBL" id="DOEK01000008">
    <property type="protein sequence ID" value="HBP28730.1"/>
    <property type="molecule type" value="Genomic_DNA"/>
</dbReference>
<dbReference type="InterPro" id="IPR006311">
    <property type="entry name" value="TAT_signal"/>
</dbReference>
<dbReference type="AlphaFoldDB" id="A0A356LCK1"/>
<dbReference type="Pfam" id="PF23678">
    <property type="entry name" value="YqhI"/>
    <property type="match status" value="1"/>
</dbReference>
<dbReference type="PANTHER" id="PTHR46623">
    <property type="entry name" value="CARBOXYMETHYLENEBUTENOLIDASE-RELATED"/>
    <property type="match status" value="1"/>
</dbReference>